<proteinExistence type="predicted"/>
<gene>
    <name evidence="2" type="ORF">CVU83_02555</name>
</gene>
<comment type="caution">
    <text evidence="2">The sequence shown here is derived from an EMBL/GenBank/DDBJ whole genome shotgun (WGS) entry which is preliminary data.</text>
</comment>
<evidence type="ECO:0008006" key="4">
    <source>
        <dbReference type="Google" id="ProtNLM"/>
    </source>
</evidence>
<dbReference type="AlphaFoldDB" id="A0A2N2DZD7"/>
<name>A0A2N2DZD7_9BACT</name>
<dbReference type="Proteomes" id="UP000233325">
    <property type="component" value="Unassembled WGS sequence"/>
</dbReference>
<protein>
    <recommendedName>
        <fullName evidence="4">DUF5667 domain-containing protein</fullName>
    </recommendedName>
</protein>
<keyword evidence="1" id="KW-0732">Signal</keyword>
<organism evidence="2 3">
    <name type="scientific">Candidatus Falkowbacteria bacterium HGW-Falkowbacteria-2</name>
    <dbReference type="NCBI Taxonomy" id="2013769"/>
    <lineage>
        <taxon>Bacteria</taxon>
        <taxon>Candidatus Falkowiibacteriota</taxon>
    </lineage>
</organism>
<accession>A0A2N2DZD7</accession>
<evidence type="ECO:0000256" key="1">
    <source>
        <dbReference type="SAM" id="SignalP"/>
    </source>
</evidence>
<evidence type="ECO:0000313" key="2">
    <source>
        <dbReference type="EMBL" id="PKM87792.1"/>
    </source>
</evidence>
<feature type="chain" id="PRO_5014612626" description="DUF5667 domain-containing protein" evidence="1">
    <location>
        <begin position="26"/>
        <end position="256"/>
    </location>
</feature>
<evidence type="ECO:0000313" key="3">
    <source>
        <dbReference type="Proteomes" id="UP000233325"/>
    </source>
</evidence>
<reference evidence="2 3" key="1">
    <citation type="journal article" date="2017" name="ISME J.">
        <title>Potential for microbial H2 and metal transformations associated with novel bacteria and archaea in deep terrestrial subsurface sediments.</title>
        <authorList>
            <person name="Hernsdorf A.W."/>
            <person name="Amano Y."/>
            <person name="Miyakawa K."/>
            <person name="Ise K."/>
            <person name="Suzuki Y."/>
            <person name="Anantharaman K."/>
            <person name="Probst A."/>
            <person name="Burstein D."/>
            <person name="Thomas B.C."/>
            <person name="Banfield J.F."/>
        </authorList>
    </citation>
    <scope>NUCLEOTIDE SEQUENCE [LARGE SCALE GENOMIC DNA]</scope>
    <source>
        <strain evidence="2">HGW-Falkowbacteria-2</strain>
    </source>
</reference>
<sequence>MKKIFALTLLLAMVFAAFIFLPVQAEENVTVTATTMTAVSATGTANQLERIPSPDQIKEFKVMKKEGNALWGIRLKNLKASSTSEMSQVKNDIRGELEKILAPQYINLYNQITKIGTSLWGIPKKASENKPVTPSRVVTADMIPCVTAAIIKKDDAVKKVIETSADNMVLAITARGECQIKAIATVENQAENLKACAKTFQETSKSVAGTARAAQQEAWKIYQTEMRACSVTSSNAQEAPLMIEDGGSVTLESVLN</sequence>
<feature type="signal peptide" evidence="1">
    <location>
        <begin position="1"/>
        <end position="25"/>
    </location>
</feature>
<dbReference type="EMBL" id="PHAH01000033">
    <property type="protein sequence ID" value="PKM87792.1"/>
    <property type="molecule type" value="Genomic_DNA"/>
</dbReference>